<evidence type="ECO:0000256" key="2">
    <source>
        <dbReference type="ARBA" id="ARBA00022723"/>
    </source>
</evidence>
<dbReference type="Gene3D" id="3.30.160.60">
    <property type="entry name" value="Classic Zinc Finger"/>
    <property type="match status" value="1"/>
</dbReference>
<dbReference type="InterPro" id="IPR013246">
    <property type="entry name" value="SAGA_su_Sgf11"/>
</dbReference>
<reference evidence="12 13" key="1">
    <citation type="submission" date="2021-06" db="EMBL/GenBank/DDBJ databases">
        <authorList>
            <person name="Palmer J.M."/>
        </authorList>
    </citation>
    <scope>NUCLEOTIDE SEQUENCE [LARGE SCALE GENOMIC DNA]</scope>
    <source>
        <strain evidence="12 13">AS_MEX2019</strain>
        <tissue evidence="12">Muscle</tissue>
    </source>
</reference>
<evidence type="ECO:0000256" key="8">
    <source>
        <dbReference type="ARBA" id="ARBA00023163"/>
    </source>
</evidence>
<evidence type="ECO:0000256" key="6">
    <source>
        <dbReference type="ARBA" id="ARBA00023015"/>
    </source>
</evidence>
<feature type="compositionally biased region" description="Acidic residues" evidence="11">
    <location>
        <begin position="102"/>
        <end position="111"/>
    </location>
</feature>
<evidence type="ECO:0000256" key="1">
    <source>
        <dbReference type="ARBA" id="ARBA00004123"/>
    </source>
</evidence>
<gene>
    <name evidence="12" type="ORF">AMECASPLE_003026</name>
</gene>
<dbReference type="Pfam" id="PF08209">
    <property type="entry name" value="Sgf11"/>
    <property type="match status" value="1"/>
</dbReference>
<keyword evidence="9" id="KW-0539">Nucleus</keyword>
<dbReference type="EMBL" id="JAHRIP010009520">
    <property type="protein sequence ID" value="MEQ2282655.1"/>
    <property type="molecule type" value="Genomic_DNA"/>
</dbReference>
<dbReference type="PANTHER" id="PTHR46367">
    <property type="entry name" value="ATAXIN-7-LIKE PROTEIN 3"/>
    <property type="match status" value="1"/>
</dbReference>
<evidence type="ECO:0000256" key="4">
    <source>
        <dbReference type="ARBA" id="ARBA00022833"/>
    </source>
</evidence>
<keyword evidence="4" id="KW-0862">Zinc</keyword>
<comment type="similarity">
    <text evidence="10">Belongs to the SGF11 family.</text>
</comment>
<comment type="subunit">
    <text evidence="10">Component of some SAGA transcription coactivator-HAT complexes.</text>
</comment>
<evidence type="ECO:0000256" key="11">
    <source>
        <dbReference type="SAM" id="MobiDB-lite"/>
    </source>
</evidence>
<name>A0ABV0XMI6_9TELE</name>
<sequence>MTTATSAHLVDLANENGGAFGVQPGQQQAGEIVDQPGLDVFGQVYNQWKNKECVCPNCSRSIAASRFAPHLEKCLGMGRNSSRIANRRIVTGNNTNNKSESDQEDNDDVNDNDWSYGAEKKAKKRKSDKNPNSPRRSKSFKHKSSTASKTNQDNEAHAPPKDSYIASSRPVGMMGPRRRVENQESPRMLMKDEAFSQ</sequence>
<evidence type="ECO:0000313" key="13">
    <source>
        <dbReference type="Proteomes" id="UP001469553"/>
    </source>
</evidence>
<keyword evidence="5" id="KW-0156">Chromatin regulator</keyword>
<comment type="function">
    <text evidence="10">Component of the transcription regulatory histone acetylation (HAT) complex SAGA, a multiprotein complex that activates transcription by remodeling chromatin and mediating histone acetylation and deubiquitination. Within the SAGA complex, participates in a subcomplex that specifically deubiquitinates histone H2B. The SAGA complex is recruited to specific gene promoters by activators, where it is required for transcription.</text>
</comment>
<keyword evidence="3" id="KW-0863">Zinc-finger</keyword>
<organism evidence="12 13">
    <name type="scientific">Ameca splendens</name>
    <dbReference type="NCBI Taxonomy" id="208324"/>
    <lineage>
        <taxon>Eukaryota</taxon>
        <taxon>Metazoa</taxon>
        <taxon>Chordata</taxon>
        <taxon>Craniata</taxon>
        <taxon>Vertebrata</taxon>
        <taxon>Euteleostomi</taxon>
        <taxon>Actinopterygii</taxon>
        <taxon>Neopterygii</taxon>
        <taxon>Teleostei</taxon>
        <taxon>Neoteleostei</taxon>
        <taxon>Acanthomorphata</taxon>
        <taxon>Ovalentaria</taxon>
        <taxon>Atherinomorphae</taxon>
        <taxon>Cyprinodontiformes</taxon>
        <taxon>Goodeidae</taxon>
        <taxon>Ameca</taxon>
    </lineage>
</organism>
<keyword evidence="13" id="KW-1185">Reference proteome</keyword>
<comment type="caution">
    <text evidence="12">The sequence shown here is derived from an EMBL/GenBank/DDBJ whole genome shotgun (WGS) entry which is preliminary data.</text>
</comment>
<evidence type="ECO:0000256" key="5">
    <source>
        <dbReference type="ARBA" id="ARBA00022853"/>
    </source>
</evidence>
<proteinExistence type="inferred from homology"/>
<evidence type="ECO:0000256" key="3">
    <source>
        <dbReference type="ARBA" id="ARBA00022771"/>
    </source>
</evidence>
<feature type="compositionally biased region" description="Basic and acidic residues" evidence="11">
    <location>
        <begin position="178"/>
        <end position="197"/>
    </location>
</feature>
<feature type="compositionally biased region" description="Basic residues" evidence="11">
    <location>
        <begin position="135"/>
        <end position="144"/>
    </location>
</feature>
<dbReference type="InterPro" id="IPR051078">
    <property type="entry name" value="SGF11"/>
</dbReference>
<evidence type="ECO:0000256" key="10">
    <source>
        <dbReference type="RuleBase" id="RU261113"/>
    </source>
</evidence>
<accession>A0ABV0XMI6</accession>
<dbReference type="Proteomes" id="UP001469553">
    <property type="component" value="Unassembled WGS sequence"/>
</dbReference>
<keyword evidence="7 10" id="KW-0010">Activator</keyword>
<keyword evidence="6" id="KW-0805">Transcription regulation</keyword>
<keyword evidence="2" id="KW-0479">Metal-binding</keyword>
<protein>
    <recommendedName>
        <fullName evidence="10">SAGA-associated factor 11</fullName>
    </recommendedName>
</protein>
<evidence type="ECO:0000256" key="7">
    <source>
        <dbReference type="ARBA" id="ARBA00023159"/>
    </source>
</evidence>
<comment type="subcellular location">
    <subcellularLocation>
        <location evidence="1 10">Nucleus</location>
    </subcellularLocation>
</comment>
<evidence type="ECO:0000313" key="12">
    <source>
        <dbReference type="EMBL" id="MEQ2282655.1"/>
    </source>
</evidence>
<feature type="region of interest" description="Disordered" evidence="11">
    <location>
        <begin position="85"/>
        <end position="197"/>
    </location>
</feature>
<dbReference type="PANTHER" id="PTHR46367:SF1">
    <property type="entry name" value="ATAXIN-7-LIKE PROTEIN 3"/>
    <property type="match status" value="1"/>
</dbReference>
<evidence type="ECO:0000256" key="9">
    <source>
        <dbReference type="ARBA" id="ARBA00023242"/>
    </source>
</evidence>
<keyword evidence="8" id="KW-0804">Transcription</keyword>